<dbReference type="Gene3D" id="1.25.40.10">
    <property type="entry name" value="Tetratricopeptide repeat domain"/>
    <property type="match status" value="3"/>
</dbReference>
<evidence type="ECO:0000256" key="3">
    <source>
        <dbReference type="PROSITE-ProRule" id="PRU00708"/>
    </source>
</evidence>
<dbReference type="SUPFAM" id="SSF81901">
    <property type="entry name" value="HCP-like"/>
    <property type="match status" value="1"/>
</dbReference>
<proteinExistence type="inferred from homology"/>
<dbReference type="InterPro" id="IPR002885">
    <property type="entry name" value="PPR_rpt"/>
</dbReference>
<dbReference type="AlphaFoldDB" id="A0A1R3H6F6"/>
<protein>
    <recommendedName>
        <fullName evidence="6">UDP-glucuronosyl/UDP-glucosyltransferase</fullName>
    </recommendedName>
</protein>
<evidence type="ECO:0000256" key="2">
    <source>
        <dbReference type="ARBA" id="ARBA00022737"/>
    </source>
</evidence>
<dbReference type="Pfam" id="PF12854">
    <property type="entry name" value="PPR_1"/>
    <property type="match status" value="1"/>
</dbReference>
<feature type="repeat" description="PPR" evidence="3">
    <location>
        <begin position="361"/>
        <end position="395"/>
    </location>
</feature>
<feature type="repeat" description="PPR" evidence="3">
    <location>
        <begin position="116"/>
        <end position="150"/>
    </location>
</feature>
<dbReference type="NCBIfam" id="TIGR00756">
    <property type="entry name" value="PPR"/>
    <property type="match status" value="9"/>
</dbReference>
<feature type="repeat" description="PPR" evidence="3">
    <location>
        <begin position="291"/>
        <end position="325"/>
    </location>
</feature>
<comment type="caution">
    <text evidence="4">The sequence shown here is derived from an EMBL/GenBank/DDBJ whole genome shotgun (WGS) entry which is preliminary data.</text>
</comment>
<dbReference type="PANTHER" id="PTHR47941">
    <property type="entry name" value="PENTATRICOPEPTIDE REPEAT-CONTAINING PROTEIN 3, MITOCHONDRIAL"/>
    <property type="match status" value="1"/>
</dbReference>
<dbReference type="InterPro" id="IPR011990">
    <property type="entry name" value="TPR-like_helical_dom_sf"/>
</dbReference>
<feature type="repeat" description="PPR" evidence="3">
    <location>
        <begin position="326"/>
        <end position="360"/>
    </location>
</feature>
<gene>
    <name evidence="4" type="ORF">COLO4_30932</name>
</gene>
<dbReference type="Pfam" id="PF13041">
    <property type="entry name" value="PPR_2"/>
    <property type="match status" value="4"/>
</dbReference>
<accession>A0A1R3H6F6</accession>
<feature type="repeat" description="PPR" evidence="3">
    <location>
        <begin position="186"/>
        <end position="220"/>
    </location>
</feature>
<sequence length="637" mass="72496">MSTIRLSEIMKKALVTSEIRGRAAEITKILTISGRKAFKENPSLLSNLNSELTNLILSNPRLPLHTCTLFYDLLKSNISPTPLKLSLQTHLTFIIRLYKAEKFREIKEVLRRGEVEKATYTALIEYFASVDKHEEVEKLFDEMRERRIEVDLHLYTSMISWLCQRRKIKRAFVLFDELNDKGLVPNAHVYGALIDGLCKTGQMEAADMLVNHMQNQGIYVNVVIFNTLLNGYCKKGMIDVALRQLAIMVKKGLQPDVFTYNIIASWMSKLKRHEEAKKWLFMMVEKGVTPNAFSFTTLIDIHCKEGNLVEAKRLFQQMEGRGLRPNNITYNALIDGYTKKGEMKDAYKLRDEMEAKGIFPDVYTYTSLVHGECSFEKVDKAMRLFNEMQQKGLVPNVVTYTAMISGLSKEGRSDEAFGLYSEMISMGHTPDQRVYSSLVLASSIQHPPGRLLLGGFKIGWGNLLVIVEAGKSDLPENCENLDRLPSRHLSYNFSKAIMLLQPQADDLVSQHKPDAIISGQNIPWTAEIAEKYGIPRLVFHGSCCFSVCLSIAASQHEQKVTVNSDTESFLVPGLPDPVYITRSHMPERFFGNLGLHEFFDKFMEAERKTYAVVANTFVEIESEYIKHYEKIGGFSKR</sequence>
<name>A0A1R3H6F6_9ROSI</name>
<dbReference type="EMBL" id="AWUE01020798">
    <property type="protein sequence ID" value="OMO65909.1"/>
    <property type="molecule type" value="Genomic_DNA"/>
</dbReference>
<feature type="repeat" description="PPR" evidence="3">
    <location>
        <begin position="151"/>
        <end position="185"/>
    </location>
</feature>
<dbReference type="PROSITE" id="PS51375">
    <property type="entry name" value="PPR"/>
    <property type="match status" value="9"/>
</dbReference>
<dbReference type="STRING" id="93759.A0A1R3H6F6"/>
<dbReference type="OrthoDB" id="185373at2759"/>
<dbReference type="Gene3D" id="3.40.50.2000">
    <property type="entry name" value="Glycogen Phosphorylase B"/>
    <property type="match status" value="1"/>
</dbReference>
<dbReference type="Proteomes" id="UP000187203">
    <property type="component" value="Unassembled WGS sequence"/>
</dbReference>
<evidence type="ECO:0000256" key="1">
    <source>
        <dbReference type="ARBA" id="ARBA00007626"/>
    </source>
</evidence>
<dbReference type="Pfam" id="PF01535">
    <property type="entry name" value="PPR"/>
    <property type="match status" value="1"/>
</dbReference>
<feature type="repeat" description="PPR" evidence="3">
    <location>
        <begin position="256"/>
        <end position="290"/>
    </location>
</feature>
<keyword evidence="5" id="KW-1185">Reference proteome</keyword>
<comment type="similarity">
    <text evidence="1">Belongs to the PPR family. P subfamily.</text>
</comment>
<organism evidence="4 5">
    <name type="scientific">Corchorus olitorius</name>
    <dbReference type="NCBI Taxonomy" id="93759"/>
    <lineage>
        <taxon>Eukaryota</taxon>
        <taxon>Viridiplantae</taxon>
        <taxon>Streptophyta</taxon>
        <taxon>Embryophyta</taxon>
        <taxon>Tracheophyta</taxon>
        <taxon>Spermatophyta</taxon>
        <taxon>Magnoliopsida</taxon>
        <taxon>eudicotyledons</taxon>
        <taxon>Gunneridae</taxon>
        <taxon>Pentapetalae</taxon>
        <taxon>rosids</taxon>
        <taxon>malvids</taxon>
        <taxon>Malvales</taxon>
        <taxon>Malvaceae</taxon>
        <taxon>Grewioideae</taxon>
        <taxon>Apeibeae</taxon>
        <taxon>Corchorus</taxon>
    </lineage>
</organism>
<feature type="repeat" description="PPR" evidence="3">
    <location>
        <begin position="221"/>
        <end position="255"/>
    </location>
</feature>
<dbReference type="SUPFAM" id="SSF53756">
    <property type="entry name" value="UDP-Glycosyltransferase/glycogen phosphorylase"/>
    <property type="match status" value="1"/>
</dbReference>
<reference evidence="5" key="1">
    <citation type="submission" date="2013-09" db="EMBL/GenBank/DDBJ databases">
        <title>Corchorus olitorius genome sequencing.</title>
        <authorList>
            <person name="Alam M."/>
            <person name="Haque M.S."/>
            <person name="Islam M.S."/>
            <person name="Emdad E.M."/>
            <person name="Islam M.M."/>
            <person name="Ahmed B."/>
            <person name="Halim A."/>
            <person name="Hossen Q.M.M."/>
            <person name="Hossain M.Z."/>
            <person name="Ahmed R."/>
            <person name="Khan M.M."/>
            <person name="Islam R."/>
            <person name="Rashid M.M."/>
            <person name="Khan S.A."/>
            <person name="Rahman M.S."/>
            <person name="Alam M."/>
            <person name="Yahiya A.S."/>
            <person name="Khan M.S."/>
            <person name="Azam M.S."/>
            <person name="Haque T."/>
            <person name="Lashkar M.Z.H."/>
            <person name="Akhand A.I."/>
            <person name="Morshed G."/>
            <person name="Roy S."/>
            <person name="Uddin K.S."/>
            <person name="Rabeya T."/>
            <person name="Hossain A.S."/>
            <person name="Chowdhury A."/>
            <person name="Snigdha A.R."/>
            <person name="Mortoza M.S."/>
            <person name="Matin S.A."/>
            <person name="Hoque S.M.E."/>
            <person name="Islam M.K."/>
            <person name="Roy D.K."/>
            <person name="Haider R."/>
            <person name="Moosa M.M."/>
            <person name="Elias S.M."/>
            <person name="Hasan A.M."/>
            <person name="Jahan S."/>
            <person name="Shafiuddin M."/>
            <person name="Mahmood N."/>
            <person name="Shommy N.S."/>
        </authorList>
    </citation>
    <scope>NUCLEOTIDE SEQUENCE [LARGE SCALE GENOMIC DNA]</scope>
    <source>
        <strain evidence="5">cv. O-4</strain>
    </source>
</reference>
<keyword evidence="2" id="KW-0677">Repeat</keyword>
<evidence type="ECO:0000313" key="4">
    <source>
        <dbReference type="EMBL" id="OMO65909.1"/>
    </source>
</evidence>
<feature type="repeat" description="PPR" evidence="3">
    <location>
        <begin position="396"/>
        <end position="430"/>
    </location>
</feature>
<evidence type="ECO:0000313" key="5">
    <source>
        <dbReference type="Proteomes" id="UP000187203"/>
    </source>
</evidence>
<evidence type="ECO:0008006" key="6">
    <source>
        <dbReference type="Google" id="ProtNLM"/>
    </source>
</evidence>